<keyword evidence="4 10" id="KW-0808">Transferase</keyword>
<dbReference type="InterPro" id="IPR018022">
    <property type="entry name" value="IPT"/>
</dbReference>
<evidence type="ECO:0000256" key="1">
    <source>
        <dbReference type="ARBA" id="ARBA00001946"/>
    </source>
</evidence>
<keyword evidence="7 10" id="KW-0067">ATP-binding</keyword>
<keyword evidence="8 10" id="KW-0460">Magnesium</keyword>
<keyword evidence="6 10" id="KW-0547">Nucleotide-binding</keyword>
<keyword evidence="5 10" id="KW-0819">tRNA processing</keyword>
<dbReference type="InterPro" id="IPR027417">
    <property type="entry name" value="P-loop_NTPase"/>
</dbReference>
<evidence type="ECO:0000256" key="10">
    <source>
        <dbReference type="HAMAP-Rule" id="MF_00185"/>
    </source>
</evidence>
<evidence type="ECO:0000256" key="7">
    <source>
        <dbReference type="ARBA" id="ARBA00022840"/>
    </source>
</evidence>
<comment type="similarity">
    <text evidence="3 10 13">Belongs to the IPP transferase family.</text>
</comment>
<evidence type="ECO:0000256" key="2">
    <source>
        <dbReference type="ARBA" id="ARBA00003213"/>
    </source>
</evidence>
<evidence type="ECO:0000256" key="5">
    <source>
        <dbReference type="ARBA" id="ARBA00022694"/>
    </source>
</evidence>
<accession>A0ABW4JYH0</accession>
<reference evidence="15" key="1">
    <citation type="journal article" date="2019" name="Int. J. Syst. Evol. Microbiol.">
        <title>The Global Catalogue of Microorganisms (GCM) 10K type strain sequencing project: providing services to taxonomists for standard genome sequencing and annotation.</title>
        <authorList>
            <consortium name="The Broad Institute Genomics Platform"/>
            <consortium name="The Broad Institute Genome Sequencing Center for Infectious Disease"/>
            <person name="Wu L."/>
            <person name="Ma J."/>
        </authorList>
    </citation>
    <scope>NUCLEOTIDE SEQUENCE [LARGE SCALE GENOMIC DNA]</scope>
    <source>
        <strain evidence="15">JCM 3369</strain>
    </source>
</reference>
<name>A0ABW4JYH0_9HYPH</name>
<sequence>MDATLTDDQGRKGADPHAVLIAGPTASGKSALALRLAERTNGVILNADSMQVYAELRLVSARPSAEDEARAEHRLYGVLPAATPFSTGDWLKLVAREISAVRAEGRLPILVGGTGLYFKALTEGLAVLPEIQETVRSACRVLADEQGVDGVRAALAPLDPQAAATLVDLQRLTRALEVVQSTGRTLADWHRETQSPPLLAAQSCVLRVLAPPRPWLHERIAQRADLMLGEEGIAEVEALLAKGLPWSLPAMRAIGVKEIAALLAGEIDRPEAHRRLVVATRRYAKRQETWFRNQMADWPRVDPTDEAALADALRVGR</sequence>
<evidence type="ECO:0000256" key="4">
    <source>
        <dbReference type="ARBA" id="ARBA00022679"/>
    </source>
</evidence>
<feature type="site" description="Interaction with substrate tRNA" evidence="10">
    <location>
        <position position="136"/>
    </location>
</feature>
<comment type="caution">
    <text evidence="10">Lacks conserved residue(s) required for the propagation of feature annotation.</text>
</comment>
<feature type="site" description="Interaction with substrate tRNA" evidence="10">
    <location>
        <position position="114"/>
    </location>
</feature>
<evidence type="ECO:0000256" key="3">
    <source>
        <dbReference type="ARBA" id="ARBA00005842"/>
    </source>
</evidence>
<gene>
    <name evidence="10 14" type="primary">miaA</name>
    <name evidence="14" type="ORF">ACFSC7_13475</name>
</gene>
<evidence type="ECO:0000256" key="8">
    <source>
        <dbReference type="ARBA" id="ARBA00022842"/>
    </source>
</evidence>
<dbReference type="EMBL" id="JBHUFA010000004">
    <property type="protein sequence ID" value="MFD1696532.1"/>
    <property type="molecule type" value="Genomic_DNA"/>
</dbReference>
<evidence type="ECO:0000313" key="14">
    <source>
        <dbReference type="EMBL" id="MFD1696532.1"/>
    </source>
</evidence>
<evidence type="ECO:0000256" key="6">
    <source>
        <dbReference type="ARBA" id="ARBA00022741"/>
    </source>
</evidence>
<evidence type="ECO:0000256" key="12">
    <source>
        <dbReference type="RuleBase" id="RU003784"/>
    </source>
</evidence>
<evidence type="ECO:0000256" key="9">
    <source>
        <dbReference type="ARBA" id="ARBA00049563"/>
    </source>
</evidence>
<comment type="function">
    <text evidence="2 10 12">Catalyzes the transfer of a dimethylallyl group onto the adenine at position 37 in tRNAs that read codons beginning with uridine, leading to the formation of N6-(dimethylallyl)adenosine (i(6)A).</text>
</comment>
<keyword evidence="15" id="KW-1185">Reference proteome</keyword>
<dbReference type="PANTHER" id="PTHR11088">
    <property type="entry name" value="TRNA DIMETHYLALLYLTRANSFERASE"/>
    <property type="match status" value="1"/>
</dbReference>
<dbReference type="Proteomes" id="UP001597327">
    <property type="component" value="Unassembled WGS sequence"/>
</dbReference>
<organism evidence="14 15">
    <name type="scientific">Roseibium aestuarii</name>
    <dbReference type="NCBI Taxonomy" id="2600299"/>
    <lineage>
        <taxon>Bacteria</taxon>
        <taxon>Pseudomonadati</taxon>
        <taxon>Pseudomonadota</taxon>
        <taxon>Alphaproteobacteria</taxon>
        <taxon>Hyphomicrobiales</taxon>
        <taxon>Stappiaceae</taxon>
        <taxon>Roseibium</taxon>
    </lineage>
</organism>
<feature type="binding site" evidence="10">
    <location>
        <begin position="25"/>
        <end position="30"/>
    </location>
    <ligand>
        <name>substrate</name>
    </ligand>
</feature>
<dbReference type="NCBIfam" id="TIGR00174">
    <property type="entry name" value="miaA"/>
    <property type="match status" value="1"/>
</dbReference>
<protein>
    <recommendedName>
        <fullName evidence="10">tRNA dimethylallyltransferase</fullName>
        <ecNumber evidence="10">2.5.1.75</ecNumber>
    </recommendedName>
    <alternativeName>
        <fullName evidence="10">Dimethylallyl diphosphate:tRNA dimethylallyltransferase</fullName>
        <shortName evidence="10">DMAPP:tRNA dimethylallyltransferase</shortName>
        <shortName evidence="10">DMATase</shortName>
    </alternativeName>
    <alternativeName>
        <fullName evidence="10">Isopentenyl-diphosphate:tRNA isopentenyltransferase</fullName>
        <shortName evidence="10">IPP transferase</shortName>
        <shortName evidence="10">IPPT</shortName>
        <shortName evidence="10">IPTase</shortName>
    </alternativeName>
</protein>
<dbReference type="PANTHER" id="PTHR11088:SF60">
    <property type="entry name" value="TRNA DIMETHYLALLYLTRANSFERASE"/>
    <property type="match status" value="1"/>
</dbReference>
<proteinExistence type="inferred from homology"/>
<evidence type="ECO:0000256" key="13">
    <source>
        <dbReference type="RuleBase" id="RU003785"/>
    </source>
</evidence>
<dbReference type="RefSeq" id="WP_149892608.1">
    <property type="nucleotide sequence ID" value="NZ_JBHUFA010000004.1"/>
</dbReference>
<comment type="caution">
    <text evidence="14">The sequence shown here is derived from an EMBL/GenBank/DDBJ whole genome shotgun (WGS) entry which is preliminary data.</text>
</comment>
<dbReference type="HAMAP" id="MF_00185">
    <property type="entry name" value="IPP_trans"/>
    <property type="match status" value="1"/>
</dbReference>
<evidence type="ECO:0000256" key="11">
    <source>
        <dbReference type="RuleBase" id="RU003783"/>
    </source>
</evidence>
<feature type="region of interest" description="Interaction with substrate tRNA" evidence="10">
    <location>
        <begin position="170"/>
        <end position="174"/>
    </location>
</feature>
<evidence type="ECO:0000313" key="15">
    <source>
        <dbReference type="Proteomes" id="UP001597327"/>
    </source>
</evidence>
<comment type="catalytic activity">
    <reaction evidence="9 10 11">
        <text>adenosine(37) in tRNA + dimethylallyl diphosphate = N(6)-dimethylallyladenosine(37) in tRNA + diphosphate</text>
        <dbReference type="Rhea" id="RHEA:26482"/>
        <dbReference type="Rhea" id="RHEA-COMP:10162"/>
        <dbReference type="Rhea" id="RHEA-COMP:10375"/>
        <dbReference type="ChEBI" id="CHEBI:33019"/>
        <dbReference type="ChEBI" id="CHEBI:57623"/>
        <dbReference type="ChEBI" id="CHEBI:74411"/>
        <dbReference type="ChEBI" id="CHEBI:74415"/>
        <dbReference type="EC" id="2.5.1.75"/>
    </reaction>
</comment>
<dbReference type="SUPFAM" id="SSF52540">
    <property type="entry name" value="P-loop containing nucleoside triphosphate hydrolases"/>
    <property type="match status" value="2"/>
</dbReference>
<comment type="subunit">
    <text evidence="10">Monomer.</text>
</comment>
<dbReference type="Gene3D" id="3.40.50.300">
    <property type="entry name" value="P-loop containing nucleotide triphosphate hydrolases"/>
    <property type="match status" value="1"/>
</dbReference>
<feature type="binding site" evidence="10">
    <location>
        <begin position="23"/>
        <end position="30"/>
    </location>
    <ligand>
        <name>ATP</name>
        <dbReference type="ChEBI" id="CHEBI:30616"/>
    </ligand>
</feature>
<feature type="region of interest" description="Interaction with substrate tRNA" evidence="10">
    <location>
        <begin position="48"/>
        <end position="51"/>
    </location>
</feature>
<dbReference type="GO" id="GO:0052381">
    <property type="term" value="F:tRNA dimethylallyltransferase activity"/>
    <property type="evidence" value="ECO:0007669"/>
    <property type="project" value="UniProtKB-EC"/>
</dbReference>
<dbReference type="Gene3D" id="1.10.20.140">
    <property type="match status" value="1"/>
</dbReference>
<comment type="cofactor">
    <cofactor evidence="1 10">
        <name>Mg(2+)</name>
        <dbReference type="ChEBI" id="CHEBI:18420"/>
    </cofactor>
</comment>
<dbReference type="InterPro" id="IPR039657">
    <property type="entry name" value="Dimethylallyltransferase"/>
</dbReference>
<dbReference type="EC" id="2.5.1.75" evidence="10"/>
<dbReference type="Pfam" id="PF01715">
    <property type="entry name" value="IPPT"/>
    <property type="match status" value="1"/>
</dbReference>